<comment type="cofactor">
    <cofactor evidence="7">
        <name>Zn(2+)</name>
        <dbReference type="ChEBI" id="CHEBI:29105"/>
    </cofactor>
    <text evidence="7">Binds 2 Zn(2+) ions per subunit.</text>
</comment>
<dbReference type="AlphaFoldDB" id="A0A2U8FJR0"/>
<dbReference type="InterPro" id="IPR050110">
    <property type="entry name" value="Glyoxalase_II_hydrolase"/>
</dbReference>
<comment type="similarity">
    <text evidence="3 7">Belongs to the metallo-beta-lactamase superfamily. Glyoxalase II family.</text>
</comment>
<evidence type="ECO:0000259" key="8">
    <source>
        <dbReference type="SMART" id="SM00849"/>
    </source>
</evidence>
<evidence type="ECO:0000313" key="10">
    <source>
        <dbReference type="Proteomes" id="UP000244920"/>
    </source>
</evidence>
<dbReference type="KEGG" id="apor:DDU33_06810"/>
<comment type="subunit">
    <text evidence="7">Monomer.</text>
</comment>
<keyword evidence="4 7" id="KW-0479">Metal-binding</keyword>
<dbReference type="Pfam" id="PF16123">
    <property type="entry name" value="HAGH_C"/>
    <property type="match status" value="1"/>
</dbReference>
<evidence type="ECO:0000256" key="6">
    <source>
        <dbReference type="ARBA" id="ARBA00022833"/>
    </source>
</evidence>
<dbReference type="RefSeq" id="WP_108923972.1">
    <property type="nucleotide sequence ID" value="NZ_CP029206.1"/>
</dbReference>
<dbReference type="Proteomes" id="UP000244920">
    <property type="component" value="Chromosome"/>
</dbReference>
<dbReference type="CDD" id="cd07723">
    <property type="entry name" value="hydroxyacylglutathione_hydrolase_MBL-fold"/>
    <property type="match status" value="1"/>
</dbReference>
<dbReference type="UniPathway" id="UPA00619">
    <property type="reaction ID" value="UER00676"/>
</dbReference>
<sequence>MLNIKPILALNDNYIWVIQKEDQAVIVDPAEAEPVLAFLAKNQLNLTAILLTHNHHDHTDGVNTLKAHYPHITVYGSEECKAWADKIVQPEAHFELFGYDIRVIESAGHTAQHISYLWGNEYLFCGDALFSGGCGRVFTGNYQAQFEAMQRFKALPDFVEIFPAHEYTQSNLKFAVTVMPSSCALLEYQEQVDILRAQHKPTLPTTLYKEKQINPFLRATTLAEFKNLREQKDHF</sequence>
<dbReference type="SMART" id="SM00849">
    <property type="entry name" value="Lactamase_B"/>
    <property type="match status" value="1"/>
</dbReference>
<dbReference type="Pfam" id="PF00753">
    <property type="entry name" value="Lactamase_B"/>
    <property type="match status" value="1"/>
</dbReference>
<dbReference type="InterPro" id="IPR032282">
    <property type="entry name" value="HAGH_C"/>
</dbReference>
<evidence type="ECO:0000256" key="4">
    <source>
        <dbReference type="ARBA" id="ARBA00022723"/>
    </source>
</evidence>
<comment type="function">
    <text evidence="7">Thiolesterase that catalyzes the hydrolysis of S-D-lactoyl-glutathione to form glutathione and D-lactic acid.</text>
</comment>
<feature type="domain" description="Metallo-beta-lactamase" evidence="8">
    <location>
        <begin position="12"/>
        <end position="165"/>
    </location>
</feature>
<dbReference type="GO" id="GO:0004416">
    <property type="term" value="F:hydroxyacylglutathione hydrolase activity"/>
    <property type="evidence" value="ECO:0007669"/>
    <property type="project" value="UniProtKB-UniRule"/>
</dbReference>
<evidence type="ECO:0000313" key="9">
    <source>
        <dbReference type="EMBL" id="AWI51208.1"/>
    </source>
</evidence>
<dbReference type="Gene3D" id="3.60.15.10">
    <property type="entry name" value="Ribonuclease Z/Hydroxyacylglutathione hydrolase-like"/>
    <property type="match status" value="1"/>
</dbReference>
<dbReference type="EMBL" id="CP029206">
    <property type="protein sequence ID" value="AWI51208.1"/>
    <property type="molecule type" value="Genomic_DNA"/>
</dbReference>
<name>A0A2U8FJR0_9PAST</name>
<dbReference type="InterPro" id="IPR036866">
    <property type="entry name" value="RibonucZ/Hydroxyglut_hydro"/>
</dbReference>
<feature type="binding site" evidence="7">
    <location>
        <position position="57"/>
    </location>
    <ligand>
        <name>Zn(2+)</name>
        <dbReference type="ChEBI" id="CHEBI:29105"/>
        <label>2</label>
    </ligand>
</feature>
<dbReference type="SUPFAM" id="SSF56281">
    <property type="entry name" value="Metallo-hydrolase/oxidoreductase"/>
    <property type="match status" value="1"/>
</dbReference>
<evidence type="ECO:0000256" key="2">
    <source>
        <dbReference type="ARBA" id="ARBA00004963"/>
    </source>
</evidence>
<dbReference type="EC" id="3.1.2.6" evidence="7"/>
<keyword evidence="6 7" id="KW-0862">Zinc</keyword>
<feature type="binding site" evidence="7">
    <location>
        <position position="58"/>
    </location>
    <ligand>
        <name>Zn(2+)</name>
        <dbReference type="ChEBI" id="CHEBI:29105"/>
        <label>2</label>
    </ligand>
</feature>
<dbReference type="PANTHER" id="PTHR43705:SF1">
    <property type="entry name" value="HYDROXYACYLGLUTATHIONE HYDROLASE GLOB"/>
    <property type="match status" value="1"/>
</dbReference>
<feature type="binding site" evidence="7">
    <location>
        <position position="127"/>
    </location>
    <ligand>
        <name>Zn(2+)</name>
        <dbReference type="ChEBI" id="CHEBI:29105"/>
        <label>1</label>
    </ligand>
</feature>
<dbReference type="InterPro" id="IPR001279">
    <property type="entry name" value="Metallo-B-lactamas"/>
</dbReference>
<feature type="binding site" evidence="7">
    <location>
        <position position="55"/>
    </location>
    <ligand>
        <name>Zn(2+)</name>
        <dbReference type="ChEBI" id="CHEBI:29105"/>
        <label>1</label>
    </ligand>
</feature>
<evidence type="ECO:0000256" key="3">
    <source>
        <dbReference type="ARBA" id="ARBA00006759"/>
    </source>
</evidence>
<dbReference type="InterPro" id="IPR017782">
    <property type="entry name" value="Hydroxyacylglutathione_Hdrlase"/>
</dbReference>
<dbReference type="GO" id="GO:0019243">
    <property type="term" value="P:methylglyoxal catabolic process to D-lactate via S-lactoyl-glutathione"/>
    <property type="evidence" value="ECO:0007669"/>
    <property type="project" value="UniProtKB-UniRule"/>
</dbReference>
<dbReference type="GO" id="GO:0046872">
    <property type="term" value="F:metal ion binding"/>
    <property type="evidence" value="ECO:0007669"/>
    <property type="project" value="UniProtKB-KW"/>
</dbReference>
<accession>A0A2U8FJR0</accession>
<keyword evidence="5 7" id="KW-0378">Hydrolase</keyword>
<feature type="binding site" evidence="7">
    <location>
        <position position="109"/>
    </location>
    <ligand>
        <name>Zn(2+)</name>
        <dbReference type="ChEBI" id="CHEBI:29105"/>
        <label>1</label>
    </ligand>
</feature>
<proteinExistence type="inferred from homology"/>
<organism evidence="9 10">
    <name type="scientific">Actinobacillus porcitonsillarum</name>
    <dbReference type="NCBI Taxonomy" id="189834"/>
    <lineage>
        <taxon>Bacteria</taxon>
        <taxon>Pseudomonadati</taxon>
        <taxon>Pseudomonadota</taxon>
        <taxon>Gammaproteobacteria</taxon>
        <taxon>Pasteurellales</taxon>
        <taxon>Pasteurellaceae</taxon>
        <taxon>Actinobacillus</taxon>
    </lineage>
</organism>
<reference evidence="10" key="1">
    <citation type="submission" date="2018-05" db="EMBL/GenBank/DDBJ databases">
        <title>Complete genome sequence of Actinobacillus porcitonsillarum reference strain 9953L55 (CCUG 46996).</title>
        <authorList>
            <person name="Dona V."/>
            <person name="Perreten V."/>
        </authorList>
    </citation>
    <scope>NUCLEOTIDE SEQUENCE [LARGE SCALE GENOMIC DNA]</scope>
    <source>
        <strain evidence="10">9953L55</strain>
    </source>
</reference>
<evidence type="ECO:0000256" key="1">
    <source>
        <dbReference type="ARBA" id="ARBA00001623"/>
    </source>
</evidence>
<feature type="binding site" evidence="7">
    <location>
        <position position="165"/>
    </location>
    <ligand>
        <name>Zn(2+)</name>
        <dbReference type="ChEBI" id="CHEBI:29105"/>
        <label>2</label>
    </ligand>
</feature>
<protein>
    <recommendedName>
        <fullName evidence="7">Hydroxyacylglutathione hydrolase</fullName>
        <ecNumber evidence="7">3.1.2.6</ecNumber>
    </recommendedName>
    <alternativeName>
        <fullName evidence="7">Glyoxalase II</fullName>
        <shortName evidence="7">Glx II</shortName>
    </alternativeName>
</protein>
<comment type="pathway">
    <text evidence="2 7">Secondary metabolite metabolism; methylglyoxal degradation; (R)-lactate from methylglyoxal: step 2/2.</text>
</comment>
<comment type="catalytic activity">
    <reaction evidence="1 7">
        <text>an S-(2-hydroxyacyl)glutathione + H2O = a 2-hydroxy carboxylate + glutathione + H(+)</text>
        <dbReference type="Rhea" id="RHEA:21864"/>
        <dbReference type="ChEBI" id="CHEBI:15377"/>
        <dbReference type="ChEBI" id="CHEBI:15378"/>
        <dbReference type="ChEBI" id="CHEBI:57925"/>
        <dbReference type="ChEBI" id="CHEBI:58896"/>
        <dbReference type="ChEBI" id="CHEBI:71261"/>
        <dbReference type="EC" id="3.1.2.6"/>
    </reaction>
</comment>
<feature type="binding site" evidence="7">
    <location>
        <position position="53"/>
    </location>
    <ligand>
        <name>Zn(2+)</name>
        <dbReference type="ChEBI" id="CHEBI:29105"/>
        <label>1</label>
    </ligand>
</feature>
<evidence type="ECO:0000256" key="7">
    <source>
        <dbReference type="HAMAP-Rule" id="MF_01374"/>
    </source>
</evidence>
<gene>
    <name evidence="7 9" type="primary">gloB</name>
    <name evidence="9" type="ORF">DDU33_06810</name>
</gene>
<keyword evidence="10" id="KW-1185">Reference proteome</keyword>
<dbReference type="HAMAP" id="MF_01374">
    <property type="entry name" value="Glyoxalase_2"/>
    <property type="match status" value="1"/>
</dbReference>
<evidence type="ECO:0000256" key="5">
    <source>
        <dbReference type="ARBA" id="ARBA00022801"/>
    </source>
</evidence>
<dbReference type="PANTHER" id="PTHR43705">
    <property type="entry name" value="HYDROXYACYLGLUTATHIONE HYDROLASE"/>
    <property type="match status" value="1"/>
</dbReference>
<dbReference type="InterPro" id="IPR035680">
    <property type="entry name" value="Clx_II_MBL"/>
</dbReference>
<feature type="binding site" evidence="7">
    <location>
        <position position="127"/>
    </location>
    <ligand>
        <name>Zn(2+)</name>
        <dbReference type="ChEBI" id="CHEBI:29105"/>
        <label>2</label>
    </ligand>
</feature>
<dbReference type="NCBIfam" id="TIGR03413">
    <property type="entry name" value="GSH_gloB"/>
    <property type="match status" value="1"/>
</dbReference>